<dbReference type="GO" id="GO:0016616">
    <property type="term" value="F:oxidoreductase activity, acting on the CH-OH group of donors, NAD or NADP as acceptor"/>
    <property type="evidence" value="ECO:0007669"/>
    <property type="project" value="TreeGrafter"/>
</dbReference>
<keyword evidence="6" id="KW-1185">Reference proteome</keyword>
<evidence type="ECO:0000256" key="2">
    <source>
        <dbReference type="ARBA" id="ARBA00023002"/>
    </source>
</evidence>
<evidence type="ECO:0000313" key="6">
    <source>
        <dbReference type="Proteomes" id="UP000218151"/>
    </source>
</evidence>
<dbReference type="PANTHER" id="PTHR42760:SF133">
    <property type="entry name" value="3-OXOACYL-[ACYL-CARRIER-PROTEIN] REDUCTASE"/>
    <property type="match status" value="1"/>
</dbReference>
<organism evidence="5 6">
    <name type="scientific">Sphingomonas lenta</name>
    <dbReference type="NCBI Taxonomy" id="1141887"/>
    <lineage>
        <taxon>Bacteria</taxon>
        <taxon>Pseudomonadati</taxon>
        <taxon>Pseudomonadota</taxon>
        <taxon>Alphaproteobacteria</taxon>
        <taxon>Sphingomonadales</taxon>
        <taxon>Sphingomonadaceae</taxon>
        <taxon>Sphingomonas</taxon>
    </lineage>
</organism>
<dbReference type="Gene3D" id="3.40.50.720">
    <property type="entry name" value="NAD(P)-binding Rossmann-like Domain"/>
    <property type="match status" value="1"/>
</dbReference>
<dbReference type="GO" id="GO:0048038">
    <property type="term" value="F:quinone binding"/>
    <property type="evidence" value="ECO:0007669"/>
    <property type="project" value="TreeGrafter"/>
</dbReference>
<keyword evidence="2" id="KW-0560">Oxidoreductase</keyword>
<evidence type="ECO:0000256" key="3">
    <source>
        <dbReference type="RuleBase" id="RU000363"/>
    </source>
</evidence>
<dbReference type="EMBL" id="NSLI01000002">
    <property type="protein sequence ID" value="PAX08947.1"/>
    <property type="molecule type" value="Genomic_DNA"/>
</dbReference>
<dbReference type="Pfam" id="PF00106">
    <property type="entry name" value="adh_short"/>
    <property type="match status" value="1"/>
</dbReference>
<sequence length="274" mass="28665">MSGGDGHGIAGRVAIVTGGGRGLGRAMTLGLAHAGVRLVATAARELAEVEAVAQEAERACGDDRVRPLLADVTRAEDCAAVVREAVAAFGRLDILVNNAGRGMKYVSDTFLTEPTRFWEVAPDTWRMVIDTNVSGPFLMARAAVPAMLEAGSGRIVNMSMNRETMRRRGFSPYGPSKAALESETAIWAQDLEGSGITVNALLPGGATLTGMIPEKLPDGARAGLLSPEIVVAPLLWLCSDAAAAVTGKRLDARRWTGPQPAGAPGHDALENVAW</sequence>
<dbReference type="Proteomes" id="UP000218151">
    <property type="component" value="Unassembled WGS sequence"/>
</dbReference>
<comment type="similarity">
    <text evidence="1 3">Belongs to the short-chain dehydrogenases/reductases (SDR) family.</text>
</comment>
<dbReference type="OrthoDB" id="9803333at2"/>
<proteinExistence type="inferred from homology"/>
<dbReference type="RefSeq" id="WP_095997444.1">
    <property type="nucleotide sequence ID" value="NZ_NSLI01000002.1"/>
</dbReference>
<dbReference type="SUPFAM" id="SSF51735">
    <property type="entry name" value="NAD(P)-binding Rossmann-fold domains"/>
    <property type="match status" value="1"/>
</dbReference>
<dbReference type="AlphaFoldDB" id="A0A2A2SI46"/>
<reference evidence="6" key="1">
    <citation type="submission" date="2017-09" db="EMBL/GenBank/DDBJ databases">
        <authorList>
            <person name="Feng G."/>
            <person name="Zhu H."/>
        </authorList>
    </citation>
    <scope>NUCLEOTIDE SEQUENCE [LARGE SCALE GENOMIC DNA]</scope>
    <source>
        <strain evidence="6">1PNM-20</strain>
    </source>
</reference>
<dbReference type="PRINTS" id="PR00081">
    <property type="entry name" value="GDHRDH"/>
</dbReference>
<name>A0A2A2SI46_9SPHN</name>
<comment type="caution">
    <text evidence="5">The sequence shown here is derived from an EMBL/GenBank/DDBJ whole genome shotgun (WGS) entry which is preliminary data.</text>
</comment>
<evidence type="ECO:0000256" key="1">
    <source>
        <dbReference type="ARBA" id="ARBA00006484"/>
    </source>
</evidence>
<evidence type="ECO:0000313" key="5">
    <source>
        <dbReference type="EMBL" id="PAX08947.1"/>
    </source>
</evidence>
<evidence type="ECO:0000256" key="4">
    <source>
        <dbReference type="SAM" id="MobiDB-lite"/>
    </source>
</evidence>
<protein>
    <submittedName>
        <fullName evidence="5">Short-chain dehydrogenase</fullName>
    </submittedName>
</protein>
<gene>
    <name evidence="5" type="ORF">CKY28_06265</name>
</gene>
<dbReference type="PRINTS" id="PR00080">
    <property type="entry name" value="SDRFAMILY"/>
</dbReference>
<dbReference type="InterPro" id="IPR002347">
    <property type="entry name" value="SDR_fam"/>
</dbReference>
<feature type="region of interest" description="Disordered" evidence="4">
    <location>
        <begin position="255"/>
        <end position="274"/>
    </location>
</feature>
<dbReference type="GO" id="GO:0006633">
    <property type="term" value="P:fatty acid biosynthetic process"/>
    <property type="evidence" value="ECO:0007669"/>
    <property type="project" value="TreeGrafter"/>
</dbReference>
<dbReference type="PANTHER" id="PTHR42760">
    <property type="entry name" value="SHORT-CHAIN DEHYDROGENASES/REDUCTASES FAMILY MEMBER"/>
    <property type="match status" value="1"/>
</dbReference>
<accession>A0A2A2SI46</accession>
<dbReference type="InterPro" id="IPR036291">
    <property type="entry name" value="NAD(P)-bd_dom_sf"/>
</dbReference>
<dbReference type="CDD" id="cd05233">
    <property type="entry name" value="SDR_c"/>
    <property type="match status" value="1"/>
</dbReference>